<protein>
    <recommendedName>
        <fullName evidence="2">J domain-containing protein</fullName>
    </recommendedName>
</protein>
<dbReference type="InterPro" id="IPR036869">
    <property type="entry name" value="J_dom_sf"/>
</dbReference>
<dbReference type="AlphaFoldDB" id="A0A250XB85"/>
<evidence type="ECO:0000256" key="1">
    <source>
        <dbReference type="SAM" id="MobiDB-lite"/>
    </source>
</evidence>
<dbReference type="Gene3D" id="1.10.287.110">
    <property type="entry name" value="DnaJ domain"/>
    <property type="match status" value="1"/>
</dbReference>
<dbReference type="PANTHER" id="PTHR45098">
    <property type="entry name" value="DNAJ DOMAIN CONTAINING PROTEIN, EXPRESSED"/>
    <property type="match status" value="1"/>
</dbReference>
<dbReference type="Pfam" id="PF00226">
    <property type="entry name" value="DnaJ"/>
    <property type="match status" value="1"/>
</dbReference>
<feature type="compositionally biased region" description="Polar residues" evidence="1">
    <location>
        <begin position="342"/>
        <end position="353"/>
    </location>
</feature>
<dbReference type="InterPro" id="IPR012677">
    <property type="entry name" value="Nucleotide-bd_a/b_plait_sf"/>
</dbReference>
<dbReference type="CDD" id="cd06257">
    <property type="entry name" value="DnaJ"/>
    <property type="match status" value="1"/>
</dbReference>
<dbReference type="SUPFAM" id="SSF46565">
    <property type="entry name" value="Chaperone J-domain"/>
    <property type="match status" value="1"/>
</dbReference>
<dbReference type="PROSITE" id="PS50076">
    <property type="entry name" value="DNAJ_2"/>
    <property type="match status" value="1"/>
</dbReference>
<dbReference type="Proteomes" id="UP000232323">
    <property type="component" value="Unassembled WGS sequence"/>
</dbReference>
<evidence type="ECO:0000313" key="4">
    <source>
        <dbReference type="Proteomes" id="UP000232323"/>
    </source>
</evidence>
<dbReference type="InterPro" id="IPR001623">
    <property type="entry name" value="DnaJ_domain"/>
</dbReference>
<dbReference type="STRING" id="1157962.A0A250XB85"/>
<dbReference type="PRINTS" id="PR00625">
    <property type="entry name" value="JDOMAIN"/>
</dbReference>
<dbReference type="SMART" id="SM00271">
    <property type="entry name" value="DnaJ"/>
    <property type="match status" value="1"/>
</dbReference>
<keyword evidence="4" id="KW-1185">Reference proteome</keyword>
<accession>A0A250XB85</accession>
<feature type="domain" description="J" evidence="2">
    <location>
        <begin position="11"/>
        <end position="79"/>
    </location>
</feature>
<reference evidence="3 4" key="1">
    <citation type="submission" date="2017-08" db="EMBL/GenBank/DDBJ databases">
        <title>Acidophilic green algal genome provides insights into adaptation to an acidic environment.</title>
        <authorList>
            <person name="Hirooka S."/>
            <person name="Hirose Y."/>
            <person name="Kanesaki Y."/>
            <person name="Higuchi S."/>
            <person name="Fujiwara T."/>
            <person name="Onuma R."/>
            <person name="Era A."/>
            <person name="Ohbayashi R."/>
            <person name="Uzuka A."/>
            <person name="Nozaki H."/>
            <person name="Yoshikawa H."/>
            <person name="Miyagishima S.Y."/>
        </authorList>
    </citation>
    <scope>NUCLEOTIDE SEQUENCE [LARGE SCALE GENOMIC DNA]</scope>
    <source>
        <strain evidence="3 4">NIES-2499</strain>
    </source>
</reference>
<feature type="region of interest" description="Disordered" evidence="1">
    <location>
        <begin position="87"/>
        <end position="110"/>
    </location>
</feature>
<dbReference type="EMBL" id="BEGY01000048">
    <property type="protein sequence ID" value="GAX80030.1"/>
    <property type="molecule type" value="Genomic_DNA"/>
</dbReference>
<dbReference type="Gene3D" id="3.30.70.330">
    <property type="match status" value="1"/>
</dbReference>
<feature type="compositionally biased region" description="Basic and acidic residues" evidence="1">
    <location>
        <begin position="392"/>
        <end position="414"/>
    </location>
</feature>
<organism evidence="3 4">
    <name type="scientific">Chlamydomonas eustigma</name>
    <dbReference type="NCBI Taxonomy" id="1157962"/>
    <lineage>
        <taxon>Eukaryota</taxon>
        <taxon>Viridiplantae</taxon>
        <taxon>Chlorophyta</taxon>
        <taxon>core chlorophytes</taxon>
        <taxon>Chlorophyceae</taxon>
        <taxon>CS clade</taxon>
        <taxon>Chlamydomonadales</taxon>
        <taxon>Chlamydomonadaceae</taxon>
        <taxon>Chlamydomonas</taxon>
    </lineage>
</organism>
<sequence>MSTDWFDRGLNPYEILGIGDDAQQATTDEIKKVFRKLAIVKHPDKNPNNPNAAAEFALLDEAYRALLDPAARGVVDDWLRARNARRDKHKGLSDKRRKLKEELDKREREAVSGRNEEEMALMRLRSELERLRKRAQDERRQQAVESAATAATAAAAAAAAAAVGSSYLNASFSAASTSAPCEDHQDAHLRRSLKVTWDPIALDYSSEQIRHALSVHGRVEEVVIKERRKRNKATALVVMSNQLEAESATASVCGNIVSPLLVTPLMKLVPQIKPASKDYVPAPEVLAMPSVVNKVVINGTSCGSAMPSSKGFLPSDPPSSAPLFPVAQMSGASSAKPLFPSMSKSSGQGQSYAAGTRVEASSSFPSFQSNSYFSQNGAPRPTPSVSNFEASVFEKMKREEERRRALRAAESEAD</sequence>
<proteinExistence type="predicted"/>
<comment type="caution">
    <text evidence="3">The sequence shown here is derived from an EMBL/GenBank/DDBJ whole genome shotgun (WGS) entry which is preliminary data.</text>
</comment>
<feature type="region of interest" description="Disordered" evidence="1">
    <location>
        <begin position="369"/>
        <end position="414"/>
    </location>
</feature>
<gene>
    <name evidence="3" type="ORF">CEUSTIGMA_g7469.t1</name>
</gene>
<feature type="region of interest" description="Disordered" evidence="1">
    <location>
        <begin position="335"/>
        <end position="357"/>
    </location>
</feature>
<name>A0A250XB85_9CHLO</name>
<evidence type="ECO:0000259" key="2">
    <source>
        <dbReference type="PROSITE" id="PS50076"/>
    </source>
</evidence>
<dbReference type="OrthoDB" id="442087at2759"/>
<evidence type="ECO:0000313" key="3">
    <source>
        <dbReference type="EMBL" id="GAX80030.1"/>
    </source>
</evidence>
<dbReference type="PANTHER" id="PTHR45098:SF1">
    <property type="entry name" value="DNAJ DOMAIN CONTAINING PROTEIN, EXPRESSED"/>
    <property type="match status" value="1"/>
</dbReference>
<feature type="compositionally biased region" description="Basic and acidic residues" evidence="1">
    <location>
        <begin position="90"/>
        <end position="110"/>
    </location>
</feature>